<dbReference type="PROSITE" id="PS50181">
    <property type="entry name" value="FBOX"/>
    <property type="match status" value="1"/>
</dbReference>
<dbReference type="GeneID" id="28730870"/>
<dbReference type="Proteomes" id="UP000038010">
    <property type="component" value="Unassembled WGS sequence"/>
</dbReference>
<proteinExistence type="predicted"/>
<gene>
    <name evidence="2" type="ORF">AB675_10233</name>
</gene>
<dbReference type="InterPro" id="IPR001810">
    <property type="entry name" value="F-box_dom"/>
</dbReference>
<dbReference type="AlphaFoldDB" id="A0A0N0NK71"/>
<protein>
    <recommendedName>
        <fullName evidence="1">F-box domain-containing protein</fullName>
    </recommendedName>
</protein>
<dbReference type="Pfam" id="PF12937">
    <property type="entry name" value="F-box-like"/>
    <property type="match status" value="1"/>
</dbReference>
<dbReference type="EMBL" id="LFJN01000024">
    <property type="protein sequence ID" value="KPI37489.1"/>
    <property type="molecule type" value="Genomic_DNA"/>
</dbReference>
<evidence type="ECO:0000313" key="3">
    <source>
        <dbReference type="Proteomes" id="UP000038010"/>
    </source>
</evidence>
<dbReference type="RefSeq" id="XP_017997452.1">
    <property type="nucleotide sequence ID" value="XM_018138990.1"/>
</dbReference>
<dbReference type="STRING" id="1664694.A0A0N0NK71"/>
<dbReference type="VEuPathDB" id="FungiDB:AB675_10233"/>
<dbReference type="Gene3D" id="1.20.1280.50">
    <property type="match status" value="1"/>
</dbReference>
<dbReference type="InterPro" id="IPR036047">
    <property type="entry name" value="F-box-like_dom_sf"/>
</dbReference>
<keyword evidence="3" id="KW-1185">Reference proteome</keyword>
<accession>A0A0N0NK71</accession>
<evidence type="ECO:0000313" key="2">
    <source>
        <dbReference type="EMBL" id="KPI37489.1"/>
    </source>
</evidence>
<comment type="caution">
    <text evidence="2">The sequence shown here is derived from an EMBL/GenBank/DDBJ whole genome shotgun (WGS) entry which is preliminary data.</text>
</comment>
<organism evidence="2 3">
    <name type="scientific">Cyphellophora attinorum</name>
    <dbReference type="NCBI Taxonomy" id="1664694"/>
    <lineage>
        <taxon>Eukaryota</taxon>
        <taxon>Fungi</taxon>
        <taxon>Dikarya</taxon>
        <taxon>Ascomycota</taxon>
        <taxon>Pezizomycotina</taxon>
        <taxon>Eurotiomycetes</taxon>
        <taxon>Chaetothyriomycetidae</taxon>
        <taxon>Chaetothyriales</taxon>
        <taxon>Cyphellophoraceae</taxon>
        <taxon>Cyphellophora</taxon>
    </lineage>
</organism>
<dbReference type="OrthoDB" id="9981546at2759"/>
<reference evidence="2 3" key="1">
    <citation type="submission" date="2015-06" db="EMBL/GenBank/DDBJ databases">
        <title>Draft genome of the ant-associated black yeast Phialophora attae CBS 131958.</title>
        <authorList>
            <person name="Moreno L.F."/>
            <person name="Stielow B.J."/>
            <person name="de Hoog S."/>
            <person name="Vicente V.A."/>
            <person name="Weiss V.A."/>
            <person name="de Vries M."/>
            <person name="Cruz L.M."/>
            <person name="Souza E.M."/>
        </authorList>
    </citation>
    <scope>NUCLEOTIDE SEQUENCE [LARGE SCALE GENOMIC DNA]</scope>
    <source>
        <strain evidence="2 3">CBS 131958</strain>
    </source>
</reference>
<feature type="domain" description="F-box" evidence="1">
    <location>
        <begin position="7"/>
        <end position="53"/>
    </location>
</feature>
<name>A0A0N0NK71_9EURO</name>
<evidence type="ECO:0000259" key="1">
    <source>
        <dbReference type="PROSITE" id="PS50181"/>
    </source>
</evidence>
<dbReference type="SUPFAM" id="SSF81383">
    <property type="entry name" value="F-box domain"/>
    <property type="match status" value="1"/>
</dbReference>
<sequence length="362" mass="40115">MATTIKPLSLDELPNEILVHLLSAFDTVSLLKYCTVSRRFHHIILRIIHFRLLLAAAAPEYKLILEAYHPTKRYTDPYLFCAYLGTDGLSSKHEGEGSLYHDCQTESGRFAKLGSLYSRFRPERPGVEGTIPVRRVAGLTPNSAGAGNPTQPIYANAGDGGKSKITHTINLDADELFGQFCSYASLVRLGPRRGVFLSTVPLVEPKQGWMRVWRYWLVARARELAAHGDVEHPSGLSRTFTDLRPDIGSDRGVLWTDEKHNVGLRFAVRCTEPRFYEGEDDLDDIPLAFEVEVRGQFAFKNVLQASVTLRYIPELVVRTTHLMLAVEASMQGKGSPSGRTLIFGNFAVAGQAQNAAAAEAVQ</sequence>